<evidence type="ECO:0000313" key="2">
    <source>
        <dbReference type="EMBL" id="EGC17912.1"/>
    </source>
</evidence>
<dbReference type="PANTHER" id="PTHR14097">
    <property type="entry name" value="OXIDOREDUCTASE HTATIP2"/>
    <property type="match status" value="1"/>
</dbReference>
<dbReference type="InterPro" id="IPR036291">
    <property type="entry name" value="NAD(P)-bd_dom_sf"/>
</dbReference>
<dbReference type="EMBL" id="AEWV01000013">
    <property type="protein sequence ID" value="EGC17912.1"/>
    <property type="molecule type" value="Genomic_DNA"/>
</dbReference>
<dbReference type="InterPro" id="IPR016040">
    <property type="entry name" value="NAD(P)-bd_dom"/>
</dbReference>
<organism evidence="2 3">
    <name type="scientific">Kingella denitrificans ATCC 33394</name>
    <dbReference type="NCBI Taxonomy" id="888741"/>
    <lineage>
        <taxon>Bacteria</taxon>
        <taxon>Pseudomonadati</taxon>
        <taxon>Pseudomonadota</taxon>
        <taxon>Betaproteobacteria</taxon>
        <taxon>Neisseriales</taxon>
        <taxon>Neisseriaceae</taxon>
        <taxon>Kingella</taxon>
    </lineage>
</organism>
<dbReference type="Proteomes" id="UP000004088">
    <property type="component" value="Unassembled WGS sequence"/>
</dbReference>
<keyword evidence="3" id="KW-1185">Reference proteome</keyword>
<dbReference type="GO" id="GO:0005737">
    <property type="term" value="C:cytoplasm"/>
    <property type="evidence" value="ECO:0007669"/>
    <property type="project" value="TreeGrafter"/>
</dbReference>
<evidence type="ECO:0000313" key="3">
    <source>
        <dbReference type="Proteomes" id="UP000004088"/>
    </source>
</evidence>
<dbReference type="AlphaFoldDB" id="F0EY13"/>
<feature type="domain" description="NAD(P)-binding" evidence="1">
    <location>
        <begin position="30"/>
        <end position="179"/>
    </location>
</feature>
<name>F0EY13_9NEIS</name>
<dbReference type="HOGENOM" id="CLU_071330_2_2_4"/>
<dbReference type="SUPFAM" id="SSF51735">
    <property type="entry name" value="NAD(P)-binding Rossmann-fold domains"/>
    <property type="match status" value="1"/>
</dbReference>
<comment type="caution">
    <text evidence="2">The sequence shown here is derived from an EMBL/GenBank/DDBJ whole genome shotgun (WGS) entry which is preliminary data.</text>
</comment>
<dbReference type="STRING" id="888741.HMPREF9098_0723"/>
<dbReference type="GO" id="GO:0051170">
    <property type="term" value="P:import into nucleus"/>
    <property type="evidence" value="ECO:0007669"/>
    <property type="project" value="TreeGrafter"/>
</dbReference>
<dbReference type="Pfam" id="PF13460">
    <property type="entry name" value="NAD_binding_10"/>
    <property type="match status" value="1"/>
</dbReference>
<reference evidence="2 3" key="1">
    <citation type="submission" date="2011-01" db="EMBL/GenBank/DDBJ databases">
        <authorList>
            <person name="Muzny D."/>
            <person name="Qin X."/>
            <person name="Deng J."/>
            <person name="Jiang H."/>
            <person name="Liu Y."/>
            <person name="Qu J."/>
            <person name="Song X.-Z."/>
            <person name="Zhang L."/>
            <person name="Thornton R."/>
            <person name="Coyle M."/>
            <person name="Francisco L."/>
            <person name="Jackson L."/>
            <person name="Javaid M."/>
            <person name="Korchina V."/>
            <person name="Kovar C."/>
            <person name="Mata R."/>
            <person name="Mathew T."/>
            <person name="Ngo R."/>
            <person name="Nguyen L."/>
            <person name="Nguyen N."/>
            <person name="Okwuonu G."/>
            <person name="Ongeri F."/>
            <person name="Pham C."/>
            <person name="Simmons D."/>
            <person name="Wilczek-Boney K."/>
            <person name="Hale W."/>
            <person name="Jakkamsetti A."/>
            <person name="Pham P."/>
            <person name="Ruth R."/>
            <person name="San Lucas F."/>
            <person name="Warren J."/>
            <person name="Zhang J."/>
            <person name="Zhao Z."/>
            <person name="Zhou C."/>
            <person name="Zhu D."/>
            <person name="Lee S."/>
            <person name="Bess C."/>
            <person name="Blankenburg K."/>
            <person name="Forbes L."/>
            <person name="Fu Q."/>
            <person name="Gubbala S."/>
            <person name="Hirani K."/>
            <person name="Jayaseelan J.C."/>
            <person name="Lara F."/>
            <person name="Munidasa M."/>
            <person name="Palculict T."/>
            <person name="Patil S."/>
            <person name="Pu L.-L."/>
            <person name="Saada N."/>
            <person name="Tang L."/>
            <person name="Weissenberger G."/>
            <person name="Zhu Y."/>
            <person name="Hemphill L."/>
            <person name="Shang Y."/>
            <person name="Youmans B."/>
            <person name="Ayvaz T."/>
            <person name="Ross M."/>
            <person name="Santibanez J."/>
            <person name="Aqrawi P."/>
            <person name="Gross S."/>
            <person name="Joshi V."/>
            <person name="Fowler G."/>
            <person name="Nazareth L."/>
            <person name="Reid J."/>
            <person name="Worley K."/>
            <person name="Petrosino J."/>
            <person name="Highlander S."/>
            <person name="Gibbs R."/>
        </authorList>
    </citation>
    <scope>NUCLEOTIDE SEQUENCE [LARGE SCALE GENOMIC DNA]</scope>
    <source>
        <strain evidence="2 3">ATCC 33394</strain>
    </source>
</reference>
<dbReference type="Gene3D" id="3.40.50.720">
    <property type="entry name" value="NAD(P)-binding Rossmann-like Domain"/>
    <property type="match status" value="1"/>
</dbReference>
<proteinExistence type="predicted"/>
<accession>F0EY13</accession>
<protein>
    <recommendedName>
        <fullName evidence="1">NAD(P)-binding domain-containing protein</fullName>
    </recommendedName>
</protein>
<dbReference type="PANTHER" id="PTHR14097:SF7">
    <property type="entry name" value="OXIDOREDUCTASE HTATIP2"/>
    <property type="match status" value="1"/>
</dbReference>
<sequence>MQKQGAGCFSNGFSIIPSFRKPDMHALIIGASGATGTSLARLMGNDGRYRKITAFTRRPIPAPAGTESKWVNQVVDFRQPATWVHLVQGDAAFSCLGTTLKTAGSQSAQFEIDHDYQLSFAQAAARNGVGVLVLVSAAQANTDSRFFYMRMKGQLENAVRALPFAKTVILRPPMLVRDHSDRPSEILTVKLLRGLNAIGLFRSQKPMPTDTLARAMCHAAAEFPEGVHILEAADIWLAAP</sequence>
<evidence type="ECO:0000259" key="1">
    <source>
        <dbReference type="Pfam" id="PF13460"/>
    </source>
</evidence>
<gene>
    <name evidence="2" type="ORF">HMPREF9098_0723</name>
</gene>